<accession>A0A1H1NXC4</accession>
<dbReference type="EMBL" id="LT629772">
    <property type="protein sequence ID" value="SDS03594.1"/>
    <property type="molecule type" value="Genomic_DNA"/>
</dbReference>
<dbReference type="Pfam" id="PF04101">
    <property type="entry name" value="Glyco_tran_28_C"/>
    <property type="match status" value="1"/>
</dbReference>
<evidence type="ECO:0000313" key="3">
    <source>
        <dbReference type="Proteomes" id="UP000199103"/>
    </source>
</evidence>
<name>A0A1H1NXC4_9ACTN</name>
<protein>
    <submittedName>
        <fullName evidence="2">Predicted glycosyl transferase</fullName>
    </submittedName>
</protein>
<dbReference type="Gene3D" id="3.40.50.2000">
    <property type="entry name" value="Glycogen Phosphorylase B"/>
    <property type="match status" value="1"/>
</dbReference>
<feature type="domain" description="Glycosyl transferase family 28 C-terminal" evidence="1">
    <location>
        <begin position="248"/>
        <end position="349"/>
    </location>
</feature>
<keyword evidence="2" id="KW-0808">Transferase</keyword>
<dbReference type="AlphaFoldDB" id="A0A1H1NXC4"/>
<sequence length="388" mass="42374">MTSRIRVALYSHDTLGLGHTRRNLAVAETLVAADDRIDVLMITGNPEVLQLPQPRRTDLITLPTVMKDPDGTYRPRRQRCELAELIDLRTQVITAAVRSFAPQLLVVDKIADGLQGELLPTLRALRADPNTKIVLGLREILDSPTAVRREWRAAGTADVIKDHYDEVWVYGDPAVFDPAREYGWAVGQGNTINYLGYLGRSRPAAPPTRPRSTPTEPYLLCQVGGGQDGYALADAFARAELPAGHRGVILTGPYLSADDRDRLYRVAGSAVDIVDFVPNPEEFVDGASAVVSMAGYNSTVELLSTSIPVLLVPRVTPRVEQLIRAERLADAGHVDLLRPELLQPGRLTAWMAAAVTRPPQDRSAVDLGGLQRIQELALRLIEGVPDAA</sequence>
<organism evidence="2 3">
    <name type="scientific">Microlunatus soli</name>
    <dbReference type="NCBI Taxonomy" id="630515"/>
    <lineage>
        <taxon>Bacteria</taxon>
        <taxon>Bacillati</taxon>
        <taxon>Actinomycetota</taxon>
        <taxon>Actinomycetes</taxon>
        <taxon>Propionibacteriales</taxon>
        <taxon>Propionibacteriaceae</taxon>
        <taxon>Microlunatus</taxon>
    </lineage>
</organism>
<evidence type="ECO:0000313" key="2">
    <source>
        <dbReference type="EMBL" id="SDS03594.1"/>
    </source>
</evidence>
<dbReference type="OrthoDB" id="9802126at2"/>
<dbReference type="RefSeq" id="WP_091519883.1">
    <property type="nucleotide sequence ID" value="NZ_LT629772.1"/>
</dbReference>
<gene>
    <name evidence="2" type="ORF">SAMN04489812_0685</name>
</gene>
<dbReference type="PANTHER" id="PTHR21015:SF28">
    <property type="entry name" value="SLL1722 PROTEIN"/>
    <property type="match status" value="1"/>
</dbReference>
<proteinExistence type="predicted"/>
<keyword evidence="3" id="KW-1185">Reference proteome</keyword>
<dbReference type="InterPro" id="IPR007235">
    <property type="entry name" value="Glyco_trans_28_C"/>
</dbReference>
<dbReference type="Proteomes" id="UP000199103">
    <property type="component" value="Chromosome I"/>
</dbReference>
<reference evidence="2 3" key="1">
    <citation type="submission" date="2016-10" db="EMBL/GenBank/DDBJ databases">
        <authorList>
            <person name="de Groot N.N."/>
        </authorList>
    </citation>
    <scope>NUCLEOTIDE SEQUENCE [LARGE SCALE GENOMIC DNA]</scope>
    <source>
        <strain evidence="2 3">DSM 21800</strain>
    </source>
</reference>
<dbReference type="STRING" id="630515.SAMN04489812_0685"/>
<evidence type="ECO:0000259" key="1">
    <source>
        <dbReference type="Pfam" id="PF04101"/>
    </source>
</evidence>
<dbReference type="PANTHER" id="PTHR21015">
    <property type="entry name" value="UDP-N-ACETYLGLUCOSAMINE--N-ACETYLMURAMYL-(PENTAPEPTIDE) PYROPHOSPHORYL-UNDECAPRENOL N-ACETYLGLUCOSAMINE TRANSFERASE 1"/>
    <property type="match status" value="1"/>
</dbReference>
<dbReference type="GO" id="GO:0016758">
    <property type="term" value="F:hexosyltransferase activity"/>
    <property type="evidence" value="ECO:0007669"/>
    <property type="project" value="InterPro"/>
</dbReference>
<dbReference type="SUPFAM" id="SSF53756">
    <property type="entry name" value="UDP-Glycosyltransferase/glycogen phosphorylase"/>
    <property type="match status" value="1"/>
</dbReference>